<dbReference type="EMBL" id="JAHXZJ010001864">
    <property type="protein sequence ID" value="KAH0549775.1"/>
    <property type="molecule type" value="Genomic_DNA"/>
</dbReference>
<dbReference type="Proteomes" id="UP000826195">
    <property type="component" value="Unassembled WGS sequence"/>
</dbReference>
<accession>A0AAV7IBW9</accession>
<name>A0AAV7IBW9_COTGL</name>
<reference evidence="1 2" key="1">
    <citation type="journal article" date="2021" name="J. Hered.">
        <title>A chromosome-level genome assembly of the parasitoid wasp, Cotesia glomerata (Hymenoptera: Braconidae).</title>
        <authorList>
            <person name="Pinto B.J."/>
            <person name="Weis J.J."/>
            <person name="Gamble T."/>
            <person name="Ode P.J."/>
            <person name="Paul R."/>
            <person name="Zaspel J.M."/>
        </authorList>
    </citation>
    <scope>NUCLEOTIDE SEQUENCE [LARGE SCALE GENOMIC DNA]</scope>
    <source>
        <strain evidence="1">CgM1</strain>
    </source>
</reference>
<gene>
    <name evidence="1" type="ORF">KQX54_013897</name>
</gene>
<sequence length="70" mass="7820">MTFTQSIGKEDNDLEIQDQLKLARRLFGASFVASGRLASAVNLAVPDNRSRLTGEHIKERVLLMSIPDDY</sequence>
<evidence type="ECO:0000313" key="1">
    <source>
        <dbReference type="EMBL" id="KAH0549775.1"/>
    </source>
</evidence>
<comment type="caution">
    <text evidence="1">The sequence shown here is derived from an EMBL/GenBank/DDBJ whole genome shotgun (WGS) entry which is preliminary data.</text>
</comment>
<organism evidence="1 2">
    <name type="scientific">Cotesia glomerata</name>
    <name type="common">Lepidopteran parasitic wasp</name>
    <name type="synonym">Apanteles glomeratus</name>
    <dbReference type="NCBI Taxonomy" id="32391"/>
    <lineage>
        <taxon>Eukaryota</taxon>
        <taxon>Metazoa</taxon>
        <taxon>Ecdysozoa</taxon>
        <taxon>Arthropoda</taxon>
        <taxon>Hexapoda</taxon>
        <taxon>Insecta</taxon>
        <taxon>Pterygota</taxon>
        <taxon>Neoptera</taxon>
        <taxon>Endopterygota</taxon>
        <taxon>Hymenoptera</taxon>
        <taxon>Apocrita</taxon>
        <taxon>Ichneumonoidea</taxon>
        <taxon>Braconidae</taxon>
        <taxon>Microgastrinae</taxon>
        <taxon>Cotesia</taxon>
    </lineage>
</organism>
<keyword evidence="2" id="KW-1185">Reference proteome</keyword>
<proteinExistence type="predicted"/>
<evidence type="ECO:0000313" key="2">
    <source>
        <dbReference type="Proteomes" id="UP000826195"/>
    </source>
</evidence>
<dbReference type="AlphaFoldDB" id="A0AAV7IBW9"/>
<protein>
    <submittedName>
        <fullName evidence="1">Uncharacterized protein</fullName>
    </submittedName>
</protein>